<organism evidence="4 6">
    <name type="scientific">Cyberlindnera jadinii (strain ATCC 18201 / CBS 1600 / BCRC 20928 / JCM 3617 / NBRC 0987 / NRRL Y-1542)</name>
    <name type="common">Torula yeast</name>
    <name type="synonym">Candida utilis</name>
    <dbReference type="NCBI Taxonomy" id="983966"/>
    <lineage>
        <taxon>Eukaryota</taxon>
        <taxon>Fungi</taxon>
        <taxon>Dikarya</taxon>
        <taxon>Ascomycota</taxon>
        <taxon>Saccharomycotina</taxon>
        <taxon>Saccharomycetes</taxon>
        <taxon>Phaffomycetales</taxon>
        <taxon>Phaffomycetaceae</taxon>
        <taxon>Cyberlindnera</taxon>
    </lineage>
</organism>
<dbReference type="InterPro" id="IPR037047">
    <property type="entry name" value="PITH_dom_sf"/>
</dbReference>
<evidence type="ECO:0000313" key="4">
    <source>
        <dbReference type="EMBL" id="CEP21494.1"/>
    </source>
</evidence>
<name>A0A0H5CBD2_CYBJN</name>
<dbReference type="CDD" id="cd02947">
    <property type="entry name" value="TRX_family"/>
    <property type="match status" value="1"/>
</dbReference>
<keyword evidence="7" id="KW-1185">Reference proteome</keyword>
<dbReference type="PANTHER" id="PTHR46115">
    <property type="entry name" value="THIOREDOXIN-LIKE PROTEIN 1"/>
    <property type="match status" value="1"/>
</dbReference>
<dbReference type="PROSITE" id="PS51532">
    <property type="entry name" value="PITH"/>
    <property type="match status" value="1"/>
</dbReference>
<gene>
    <name evidence="4" type="primary">TXL1</name>
    <name evidence="4" type="ORF">BN1211_1603</name>
    <name evidence="5" type="ORF">CYBJADRAFT_171851</name>
</gene>
<accession>A0A0H5CBD2</accession>
<dbReference type="EMBL" id="KV453927">
    <property type="protein sequence ID" value="ODV74842.1"/>
    <property type="molecule type" value="Genomic_DNA"/>
</dbReference>
<dbReference type="PROSITE" id="PS51352">
    <property type="entry name" value="THIOREDOXIN_2"/>
    <property type="match status" value="1"/>
</dbReference>
<dbReference type="SUPFAM" id="SSF49785">
    <property type="entry name" value="Galactose-binding domain-like"/>
    <property type="match status" value="1"/>
</dbReference>
<evidence type="ECO:0000313" key="5">
    <source>
        <dbReference type="EMBL" id="ODV74842.1"/>
    </source>
</evidence>
<keyword evidence="1" id="KW-1015">Disulfide bond</keyword>
<feature type="domain" description="PITH" evidence="3">
    <location>
        <begin position="130"/>
        <end position="300"/>
    </location>
</feature>
<dbReference type="Proteomes" id="UP000094389">
    <property type="component" value="Unassembled WGS sequence"/>
</dbReference>
<reference evidence="5 7" key="3">
    <citation type="journal article" date="2016" name="Proc. Natl. Acad. Sci. U.S.A.">
        <title>Comparative genomics of biotechnologically important yeasts.</title>
        <authorList>
            <person name="Riley R."/>
            <person name="Haridas S."/>
            <person name="Wolfe K.H."/>
            <person name="Lopes M.R."/>
            <person name="Hittinger C.T."/>
            <person name="Goeker M."/>
            <person name="Salamov A.A."/>
            <person name="Wisecaver J.H."/>
            <person name="Long T.M."/>
            <person name="Calvey C.H."/>
            <person name="Aerts A.L."/>
            <person name="Barry K.W."/>
            <person name="Choi C."/>
            <person name="Clum A."/>
            <person name="Coughlan A.Y."/>
            <person name="Deshpande S."/>
            <person name="Douglass A.P."/>
            <person name="Hanson S.J."/>
            <person name="Klenk H.-P."/>
            <person name="LaButti K.M."/>
            <person name="Lapidus A."/>
            <person name="Lindquist E.A."/>
            <person name="Lipzen A.M."/>
            <person name="Meier-Kolthoff J.P."/>
            <person name="Ohm R.A."/>
            <person name="Otillar R.P."/>
            <person name="Pangilinan J.L."/>
            <person name="Peng Y."/>
            <person name="Rokas A."/>
            <person name="Rosa C.A."/>
            <person name="Scheuner C."/>
            <person name="Sibirny A.A."/>
            <person name="Slot J.C."/>
            <person name="Stielow J.B."/>
            <person name="Sun H."/>
            <person name="Kurtzman C.P."/>
            <person name="Blackwell M."/>
            <person name="Grigoriev I.V."/>
            <person name="Jeffries T.W."/>
        </authorList>
    </citation>
    <scope>NUCLEOTIDE SEQUENCE [LARGE SCALE GENOMIC DNA]</scope>
    <source>
        <strain evidence="7">ATCC 18201 / CBS 1600 / BCRC 20928 / JCM 3617 / NBRC 0987 / NRRL Y-1542</strain>
        <strain evidence="5">NRRL Y-1542</strain>
    </source>
</reference>
<reference evidence="6" key="2">
    <citation type="journal article" date="2015" name="J. Biotechnol.">
        <title>The structure of the Cyberlindnera jadinii genome and its relation to Candida utilis analyzed by the occurrence of single nucleotide polymorphisms.</title>
        <authorList>
            <person name="Rupp O."/>
            <person name="Brinkrolf K."/>
            <person name="Buerth C."/>
            <person name="Kunigo M."/>
            <person name="Schneider J."/>
            <person name="Jaenicke S."/>
            <person name="Goesmann A."/>
            <person name="Puehler A."/>
            <person name="Jaeger K.-E."/>
            <person name="Ernst J.F."/>
        </authorList>
    </citation>
    <scope>NUCLEOTIDE SEQUENCE [LARGE SCALE GENOMIC DNA]</scope>
    <source>
        <strain evidence="6">ATCC 18201 / CBS 1600 / BCRC 20928 / JCM 3617 / NBRC 0987 / NRRL Y-1542</strain>
    </source>
</reference>
<dbReference type="STRING" id="983966.A0A0H5CBD2"/>
<sequence length="300" mass="33233">MPINYVQTHSDLNEFLRCEALVLYFTAAWCGPCQAIAPMIEQLYTQYTTVEIAKVDLDKHREIASKYSITAVPTFVFLHKGKEVERVRGASTQAVLEGLKKLSALAPHGKRRDVGEDSSSSLSSADKQLVATYVPKGFTLLNKTVQFGEFECLNATQSSEKVKGLLKLDEDSKISTDADSQLLIHIPFTNICKVSSLVIKSTSGQRPNLIKVWANRSSILGFDDATTINALHQEDIGQFNEDGCVEIKLKYVRFQKVTSLTLFFDGEDEDESTTLDKILIVGVDGESKTQGKIEKIGDDE</sequence>
<proteinExistence type="predicted"/>
<evidence type="ECO:0000256" key="1">
    <source>
        <dbReference type="ARBA" id="ARBA00023157"/>
    </source>
</evidence>
<dbReference type="OMA" id="PIFEMFP"/>
<dbReference type="Gene3D" id="3.40.30.10">
    <property type="entry name" value="Glutaredoxin"/>
    <property type="match status" value="1"/>
</dbReference>
<dbReference type="PROSITE" id="PS00194">
    <property type="entry name" value="THIOREDOXIN_1"/>
    <property type="match status" value="1"/>
</dbReference>
<evidence type="ECO:0000259" key="2">
    <source>
        <dbReference type="PROSITE" id="PS51352"/>
    </source>
</evidence>
<dbReference type="Proteomes" id="UP000038830">
    <property type="component" value="Unassembled WGS sequence"/>
</dbReference>
<evidence type="ECO:0000313" key="6">
    <source>
        <dbReference type="Proteomes" id="UP000038830"/>
    </source>
</evidence>
<dbReference type="Pfam" id="PF06201">
    <property type="entry name" value="PITH"/>
    <property type="match status" value="1"/>
</dbReference>
<dbReference type="InterPro" id="IPR008979">
    <property type="entry name" value="Galactose-bd-like_sf"/>
</dbReference>
<dbReference type="OrthoDB" id="2121326at2759"/>
<dbReference type="AlphaFoldDB" id="A0A0H5CBD2"/>
<dbReference type="EMBL" id="CDQK01000002">
    <property type="protein sequence ID" value="CEP21494.1"/>
    <property type="molecule type" value="Genomic_DNA"/>
</dbReference>
<feature type="domain" description="Thioredoxin" evidence="2">
    <location>
        <begin position="1"/>
        <end position="107"/>
    </location>
</feature>
<dbReference type="Gene3D" id="2.60.120.470">
    <property type="entry name" value="PITH domain"/>
    <property type="match status" value="1"/>
</dbReference>
<accession>A0A1E4S630</accession>
<dbReference type="InterPro" id="IPR010400">
    <property type="entry name" value="PITH_dom"/>
</dbReference>
<evidence type="ECO:0000259" key="3">
    <source>
        <dbReference type="PROSITE" id="PS51532"/>
    </source>
</evidence>
<dbReference type="InterPro" id="IPR017937">
    <property type="entry name" value="Thioredoxin_CS"/>
</dbReference>
<dbReference type="GeneID" id="30990661"/>
<dbReference type="InterPro" id="IPR036249">
    <property type="entry name" value="Thioredoxin-like_sf"/>
</dbReference>
<dbReference type="Pfam" id="PF00085">
    <property type="entry name" value="Thioredoxin"/>
    <property type="match status" value="1"/>
</dbReference>
<dbReference type="InterPro" id="IPR013766">
    <property type="entry name" value="Thioredoxin_domain"/>
</dbReference>
<protein>
    <submittedName>
        <fullName evidence="4">TXL1 protein</fullName>
    </submittedName>
    <submittedName>
        <fullName evidence="5">Thioredoxin-like protein</fullName>
    </submittedName>
</protein>
<dbReference type="SUPFAM" id="SSF52833">
    <property type="entry name" value="Thioredoxin-like"/>
    <property type="match status" value="1"/>
</dbReference>
<evidence type="ECO:0000313" key="7">
    <source>
        <dbReference type="Proteomes" id="UP000094389"/>
    </source>
</evidence>
<dbReference type="RefSeq" id="XP_020071881.1">
    <property type="nucleotide sequence ID" value="XM_020216265.1"/>
</dbReference>
<dbReference type="GO" id="GO:0005737">
    <property type="term" value="C:cytoplasm"/>
    <property type="evidence" value="ECO:0007669"/>
    <property type="project" value="UniProtKB-ARBA"/>
</dbReference>
<reference evidence="4" key="1">
    <citation type="submission" date="2014-12" db="EMBL/GenBank/DDBJ databases">
        <authorList>
            <person name="Jaenicke S."/>
        </authorList>
    </citation>
    <scope>NUCLEOTIDE SEQUENCE [LARGE SCALE GENOMIC DNA]</scope>
    <source>
        <strain evidence="4">CBS1600</strain>
    </source>
</reference>